<reference evidence="2 3" key="1">
    <citation type="submission" date="2020-05" db="EMBL/GenBank/DDBJ databases">
        <title>Whole Genome Sequences of Enterobacteriales Associated with the International Space Station.</title>
        <authorList>
            <person name="Bharadwaj A."/>
            <person name="Daudu R."/>
            <person name="Singh N."/>
            <person name="Wood J."/>
            <person name="Debieu M."/>
            <person name="Mason C."/>
            <person name="Wang C."/>
            <person name="Venkateswaran K."/>
        </authorList>
    </citation>
    <scope>NUCLEOTIDE SEQUENCE [LARGE SCALE GENOMIC DNA]</scope>
    <source>
        <strain evidence="2 3">IF5SW-B1</strain>
    </source>
</reference>
<dbReference type="RefSeq" id="WP_069729498.1">
    <property type="nucleotide sequence ID" value="NZ_JABWPE010000025.1"/>
</dbReference>
<dbReference type="AlphaFoldDB" id="A0A7Y6NH11"/>
<dbReference type="GeneID" id="57347068"/>
<evidence type="ECO:0008006" key="4">
    <source>
        <dbReference type="Google" id="ProtNLM"/>
    </source>
</evidence>
<accession>A0A7Y6NH11</accession>
<dbReference type="SUPFAM" id="SSF51126">
    <property type="entry name" value="Pectin lyase-like"/>
    <property type="match status" value="2"/>
</dbReference>
<dbReference type="SMART" id="SM00710">
    <property type="entry name" value="PbH1"/>
    <property type="match status" value="5"/>
</dbReference>
<protein>
    <recommendedName>
        <fullName evidence="4">Pectate lyase superfamily protein domain-containing protein</fullName>
    </recommendedName>
</protein>
<dbReference type="Gene3D" id="2.160.20.10">
    <property type="entry name" value="Single-stranded right-handed beta-helix, Pectin lyase-like"/>
    <property type="match status" value="1"/>
</dbReference>
<comment type="caution">
    <text evidence="2">The sequence shown here is derived from an EMBL/GenBank/DDBJ whole genome shotgun (WGS) entry which is preliminary data.</text>
</comment>
<dbReference type="InterPro" id="IPR011050">
    <property type="entry name" value="Pectin_lyase_fold/virulence"/>
</dbReference>
<sequence length="1003" mass="103551">MSNRTLGSPCNQAGQVQKYLGTAYDVVKTVHDNLPEISLVSEMLSKYGVLLCFNSAADLATIDPTLATFARVYDTSDPLNLYYKDYVYQAENTDGLAAKNGIGSWVEMDSINSVFGSMAWVYNGGSAIGGETQLTLDIETLSITDLFINGSYQTYGLNFSFDPATQVVTLSQELLEGDMVVAKLSGVPALAPGSSVDNFHFLNFIYNEGAALGGETVISTGIPFMNITSVFRNGARLLYGKDFTYSATSYTITFTKPLIEGEVVQATLGGNLDTLSEATGVMASKTVAYYQRAKDLIDEFGLNISLAQGYANSSESSARKSALSAGESGTSAASAKDAQAAAEAAQKAAETARLGAESALTDTENSAQQGANAATDAKKSASAAAASADAAADQASAATGRATAAAASATAAALSENNADVAATTATDAANTAQNKADVAAQNAQQAINAQSLASQSADTANKQAIAATNAGSAAAASEANAKTSETSAKSSETNAATSEKNAKTSETSAKASADAAATAAASYSNLQSGDAGKGDELLAVKAPYANAVQITQHTKNLESVYAPEMGLVPGTLVQTLFNNALKAAAAAGKELVVPAGTYTISGSIVLPSNTRLRLEPGCVIQRDPSGTTMRIMLINAPADATVGGYLANQNIMVYGGGTIDGNSAMLATGTGLMAFSHCTNVRVENLDLINGGGSGHALEFNACQNAWGVNVRANNAGTNTVVTNEAFQIDAAISNVTFPWFGPYDMTACDHVGFLNCQAIGYGTGIGTNSDGTNNHKNIVLRDNRLITNVVGINMMGWDNVNVENNEISWGGLGTMIAGIQATYNTNASSTRTSTNLNIKDNYIHDIVPADLTVDPGTNWYGIRMIGLSSDITKVRDLILHHNHIENTGNAAIACQYLTNMLLAGNRLGNPKCTGAAGLESLDVKDCNRVQCLGNRLEGSVTVGKGTATGQTHIFKDNWVGGTLATGGTLFAKGAVSGNHAVTAVPATLSETARIVANNTVG</sequence>
<gene>
    <name evidence="2" type="ORF">HU668_18280</name>
</gene>
<feature type="region of interest" description="Disordered" evidence="1">
    <location>
        <begin position="473"/>
        <end position="510"/>
    </location>
</feature>
<organism evidence="2 3">
    <name type="scientific">Pantoea brenneri</name>
    <dbReference type="NCBI Taxonomy" id="472694"/>
    <lineage>
        <taxon>Bacteria</taxon>
        <taxon>Pseudomonadati</taxon>
        <taxon>Pseudomonadota</taxon>
        <taxon>Gammaproteobacteria</taxon>
        <taxon>Enterobacterales</taxon>
        <taxon>Erwiniaceae</taxon>
        <taxon>Pantoea</taxon>
    </lineage>
</organism>
<dbReference type="InterPro" id="IPR012334">
    <property type="entry name" value="Pectin_lyas_fold"/>
</dbReference>
<dbReference type="InterPro" id="IPR006626">
    <property type="entry name" value="PbH1"/>
</dbReference>
<evidence type="ECO:0000313" key="3">
    <source>
        <dbReference type="Proteomes" id="UP000566985"/>
    </source>
</evidence>
<dbReference type="Proteomes" id="UP000566985">
    <property type="component" value="Unassembled WGS sequence"/>
</dbReference>
<feature type="compositionally biased region" description="Polar residues" evidence="1">
    <location>
        <begin position="360"/>
        <end position="370"/>
    </location>
</feature>
<evidence type="ECO:0000313" key="2">
    <source>
        <dbReference type="EMBL" id="NUY98407.1"/>
    </source>
</evidence>
<name>A0A7Y6NH11_9GAMM</name>
<evidence type="ECO:0000256" key="1">
    <source>
        <dbReference type="SAM" id="MobiDB-lite"/>
    </source>
</evidence>
<dbReference type="EMBL" id="JABWPM010000025">
    <property type="protein sequence ID" value="NUY98407.1"/>
    <property type="molecule type" value="Genomic_DNA"/>
</dbReference>
<feature type="region of interest" description="Disordered" evidence="1">
    <location>
        <begin position="353"/>
        <end position="374"/>
    </location>
</feature>
<proteinExistence type="predicted"/>